<dbReference type="InterPro" id="IPR029044">
    <property type="entry name" value="Nucleotide-diphossugar_trans"/>
</dbReference>
<protein>
    <submittedName>
        <fullName evidence="1">Uncharacterized protein</fullName>
    </submittedName>
</protein>
<dbReference type="KEGG" id="afj:AFERRID_13370"/>
<proteinExistence type="predicted"/>
<sequence length="96" mass="10584">MNQENKIALGPVTVVTLTYGDRKLLLRQVLEALRDLNNVERVLVVDNGATWDVKSDLVAIYQDWVEVVDMGKNTGSAKGFVAGMRRAIEVGAELIL</sequence>
<evidence type="ECO:0000313" key="1">
    <source>
        <dbReference type="EMBL" id="BBF65119.1"/>
    </source>
</evidence>
<evidence type="ECO:0000313" key="2">
    <source>
        <dbReference type="Proteomes" id="UP000280188"/>
    </source>
</evidence>
<dbReference type="AlphaFoldDB" id="A0A2Z6II49"/>
<dbReference type="EMBL" id="AP018795">
    <property type="protein sequence ID" value="BBF65119.1"/>
    <property type="molecule type" value="Genomic_DNA"/>
</dbReference>
<accession>A0A2Z6II49</accession>
<organism evidence="1 2">
    <name type="scientific">Acidithiobacillus ferridurans</name>
    <dbReference type="NCBI Taxonomy" id="1232575"/>
    <lineage>
        <taxon>Bacteria</taxon>
        <taxon>Pseudomonadati</taxon>
        <taxon>Pseudomonadota</taxon>
        <taxon>Acidithiobacillia</taxon>
        <taxon>Acidithiobacillales</taxon>
        <taxon>Acidithiobacillaceae</taxon>
        <taxon>Acidithiobacillus</taxon>
    </lineage>
</organism>
<name>A0A2Z6II49_ACIFI</name>
<dbReference type="RefSeq" id="WP_126604648.1">
    <property type="nucleotide sequence ID" value="NZ_AP018795.1"/>
</dbReference>
<dbReference type="SUPFAM" id="SSF53448">
    <property type="entry name" value="Nucleotide-diphospho-sugar transferases"/>
    <property type="match status" value="1"/>
</dbReference>
<gene>
    <name evidence="1" type="ORF">AFERRID_13370</name>
</gene>
<reference evidence="1 2" key="1">
    <citation type="journal article" date="2018" name="Microbiol. Resour. Announc.">
        <title>Complete Genome Sequence of Acidithiobacillus ferridurans JCM 18981.</title>
        <authorList>
            <person name="Miyauchi T."/>
            <person name="Kouzuma A."/>
            <person name="Abe T."/>
            <person name="Watanabe K."/>
        </authorList>
    </citation>
    <scope>NUCLEOTIDE SEQUENCE [LARGE SCALE GENOMIC DNA]</scope>
    <source>
        <strain evidence="2">ATCC 33020 / DSM 29468 / JCM 18981 / 11Fe</strain>
    </source>
</reference>
<keyword evidence="2" id="KW-1185">Reference proteome</keyword>
<dbReference type="Proteomes" id="UP000280188">
    <property type="component" value="Chromosome"/>
</dbReference>